<dbReference type="PANTHER" id="PTHR35342:SF5">
    <property type="entry name" value="TRICARBOXYLIC TRANSPORT PROTEIN"/>
    <property type="match status" value="1"/>
</dbReference>
<sequence>IIGYIARKTGYHVAAILIGVILGPLLENFFLRALRISQGDLFTLFSSNIGNVLWVLLLASIFASPVKSWLIGTKKTTQDQA</sequence>
<proteinExistence type="predicted"/>
<feature type="transmembrane region" description="Helical" evidence="1">
    <location>
        <begin position="12"/>
        <end position="31"/>
    </location>
</feature>
<keyword evidence="1" id="KW-0812">Transmembrane</keyword>
<feature type="transmembrane region" description="Helical" evidence="1">
    <location>
        <begin position="51"/>
        <end position="70"/>
    </location>
</feature>
<evidence type="ECO:0000313" key="2">
    <source>
        <dbReference type="EMBL" id="GAG37866.1"/>
    </source>
</evidence>
<accession>X0YMD1</accession>
<gene>
    <name evidence="2" type="ORF">S01H1_61911</name>
</gene>
<dbReference type="EMBL" id="BARS01040636">
    <property type="protein sequence ID" value="GAG37866.1"/>
    <property type="molecule type" value="Genomic_DNA"/>
</dbReference>
<reference evidence="2" key="1">
    <citation type="journal article" date="2014" name="Front. Microbiol.">
        <title>High frequency of phylogenetically diverse reductive dehalogenase-homologous genes in deep subseafloor sedimentary metagenomes.</title>
        <authorList>
            <person name="Kawai M."/>
            <person name="Futagami T."/>
            <person name="Toyoda A."/>
            <person name="Takaki Y."/>
            <person name="Nishi S."/>
            <person name="Hori S."/>
            <person name="Arai W."/>
            <person name="Tsubouchi T."/>
            <person name="Morono Y."/>
            <person name="Uchiyama I."/>
            <person name="Ito T."/>
            <person name="Fujiyama A."/>
            <person name="Inagaki F."/>
            <person name="Takami H."/>
        </authorList>
    </citation>
    <scope>NUCLEOTIDE SEQUENCE</scope>
    <source>
        <strain evidence="2">Expedition CK06-06</strain>
    </source>
</reference>
<protein>
    <submittedName>
        <fullName evidence="2">Uncharacterized protein</fullName>
    </submittedName>
</protein>
<organism evidence="2">
    <name type="scientific">marine sediment metagenome</name>
    <dbReference type="NCBI Taxonomy" id="412755"/>
    <lineage>
        <taxon>unclassified sequences</taxon>
        <taxon>metagenomes</taxon>
        <taxon>ecological metagenomes</taxon>
    </lineage>
</organism>
<feature type="non-terminal residue" evidence="2">
    <location>
        <position position="1"/>
    </location>
</feature>
<name>X0YMD1_9ZZZZ</name>
<dbReference type="AlphaFoldDB" id="X0YMD1"/>
<evidence type="ECO:0000256" key="1">
    <source>
        <dbReference type="SAM" id="Phobius"/>
    </source>
</evidence>
<keyword evidence="1" id="KW-1133">Transmembrane helix</keyword>
<dbReference type="PANTHER" id="PTHR35342">
    <property type="entry name" value="TRICARBOXYLIC TRANSPORT PROTEIN"/>
    <property type="match status" value="1"/>
</dbReference>
<comment type="caution">
    <text evidence="2">The sequence shown here is derived from an EMBL/GenBank/DDBJ whole genome shotgun (WGS) entry which is preliminary data.</text>
</comment>
<keyword evidence="1" id="KW-0472">Membrane</keyword>